<dbReference type="Proteomes" id="UP001279642">
    <property type="component" value="Unassembled WGS sequence"/>
</dbReference>
<dbReference type="CDD" id="cd10551">
    <property type="entry name" value="PsrB"/>
    <property type="match status" value="1"/>
</dbReference>
<feature type="domain" description="4Fe-4S ferredoxin-type" evidence="1">
    <location>
        <begin position="766"/>
        <end position="796"/>
    </location>
</feature>
<name>A0ABU5EDH4_9PROT</name>
<dbReference type="Gene3D" id="3.40.50.740">
    <property type="match status" value="1"/>
</dbReference>
<dbReference type="PANTHER" id="PTHR42783">
    <property type="entry name" value="GLUTAMATE SYNTHASE [NADPH] SMALL CHAIN"/>
    <property type="match status" value="1"/>
</dbReference>
<keyword evidence="3" id="KW-1185">Reference proteome</keyword>
<evidence type="ECO:0000259" key="1">
    <source>
        <dbReference type="PROSITE" id="PS51379"/>
    </source>
</evidence>
<dbReference type="InterPro" id="IPR006311">
    <property type="entry name" value="TAT_signal"/>
</dbReference>
<dbReference type="PANTHER" id="PTHR42783:SF3">
    <property type="entry name" value="GLUTAMATE SYNTHASE [NADPH] SMALL CHAIN-RELATED"/>
    <property type="match status" value="1"/>
</dbReference>
<dbReference type="SUPFAM" id="SSF54862">
    <property type="entry name" value="4Fe-4S ferredoxins"/>
    <property type="match status" value="1"/>
</dbReference>
<dbReference type="PROSITE" id="PS51318">
    <property type="entry name" value="TAT"/>
    <property type="match status" value="1"/>
</dbReference>
<dbReference type="Pfam" id="PF13247">
    <property type="entry name" value="Fer4_11"/>
    <property type="match status" value="1"/>
</dbReference>
<dbReference type="NCBIfam" id="TIGR04519">
    <property type="entry name" value="MoCo_extend_TAT"/>
    <property type="match status" value="1"/>
</dbReference>
<protein>
    <submittedName>
        <fullName evidence="2">TAT-variant-translocated molybdopterin oxidoreductase</fullName>
    </submittedName>
</protein>
<dbReference type="InterPro" id="IPR017896">
    <property type="entry name" value="4Fe4S_Fe-S-bd"/>
</dbReference>
<reference evidence="2 3" key="1">
    <citation type="journal article" date="2016" name="Antonie Van Leeuwenhoek">
        <title>Dongia soli sp. nov., isolated from soil from Dokdo, Korea.</title>
        <authorList>
            <person name="Kim D.U."/>
            <person name="Lee H."/>
            <person name="Kim H."/>
            <person name="Kim S.G."/>
            <person name="Ka J.O."/>
        </authorList>
    </citation>
    <scope>NUCLEOTIDE SEQUENCE [LARGE SCALE GENOMIC DNA]</scope>
    <source>
        <strain evidence="2 3">D78</strain>
    </source>
</reference>
<sequence length="1001" mass="109435">MTKDHMPGPDGLAPNLESLGARLKGKRGRTFWRSLEELSRTKEFTDFLAAEFPALATHQPKFARRTLLKAMGASLALAGLAGCDGKEDETALPYVNAPESVVPGKPKWYASAVTLNGYAQPILGKTYVGRPVKLEGNPDHPASTGTCDAFTQAALLGLYDPDRSQSPRYLDRPVSWSAFDDAIQAQIATLNGKQGEGFRLLTGTVTSPSLAGQIKMLVQRWPKARWHVFEPVSEDLRLEATRLVFGRPLDQQLGLDQAELVVSLDDDFLGAGPRQTMQAGLWAKRRRGLPQGEGGIRLFVAEPTPTITGAMAEERLAAPHGRIAALLLGIAAAFDIEAGSALDLTEGERSWVDRIGGLLKEKAGRALVTVGSHREPQLQALALLVNQRIGSFGRTLRFTEPIAVLPPDGAASFARLVGDMASGQISALLMIGVNPVYAGFADLNFAAHLEKVGLRIHAGLHDDETAQLSHWHLPMTHELESWSDARAVDGTATIIQPLVRRFYSVRSQHEILAGLLGGPRDGREIIQATWRQNWQTDFDAHWSDALYRGYVPGTAAAIVEPAIAGDMSGIPQANQSDQEPAGEVNLVLRPDPTIWDGRFSGNAWLQELPKPLTKITWGNVLTISPRLAAERQLKNGDEINLEVAGRTLTGAVWIVPGQEAKTIAVSFGHGRSACPLSAGLGCNAFALRDSDHPWYVPAVQISPTGQQQDIATTQLHQAMDGFDFVRLVDASALSDGDQAVKPRSSPNEERHTATFYPRHKWDDPSWGMTIDLDLCIGCNACVVACVAENNIPMVGKDLVAMGREMHWLRVDHYYEGPPDAPASYFQPVPCMHCEQAPCEMGCPVNAAVHSSDGLNLQVYNRCIGTRTCSSYCPYKVRRFNWFDYTGDDPETIKAMRNPDVTVRQRGVMEKCTYCVQRIGEARIAAEIDGRKLRDGDVVTACQQACPTRAIIFGNVMDPTTEVSRQKADVRNYTLLEEANTWPRTTYLARIETKPARDEGEG</sequence>
<gene>
    <name evidence="2" type="ORF">SMD27_16410</name>
</gene>
<dbReference type="RefSeq" id="WP_320509492.1">
    <property type="nucleotide sequence ID" value="NZ_JAXCLW010000004.1"/>
</dbReference>
<dbReference type="Gene3D" id="3.30.70.20">
    <property type="match status" value="2"/>
</dbReference>
<evidence type="ECO:0000313" key="2">
    <source>
        <dbReference type="EMBL" id="MDY0884428.1"/>
    </source>
</evidence>
<organism evidence="2 3">
    <name type="scientific">Dongia soli</name>
    <dbReference type="NCBI Taxonomy" id="600628"/>
    <lineage>
        <taxon>Bacteria</taxon>
        <taxon>Pseudomonadati</taxon>
        <taxon>Pseudomonadota</taxon>
        <taxon>Alphaproteobacteria</taxon>
        <taxon>Rhodospirillales</taxon>
        <taxon>Dongiaceae</taxon>
        <taxon>Dongia</taxon>
    </lineage>
</organism>
<dbReference type="EMBL" id="JAXCLW010000004">
    <property type="protein sequence ID" value="MDY0884428.1"/>
    <property type="molecule type" value="Genomic_DNA"/>
</dbReference>
<dbReference type="InterPro" id="IPR009010">
    <property type="entry name" value="Asp_de-COase-like_dom_sf"/>
</dbReference>
<dbReference type="SUPFAM" id="SSF50692">
    <property type="entry name" value="ADC-like"/>
    <property type="match status" value="1"/>
</dbReference>
<dbReference type="InterPro" id="IPR030948">
    <property type="entry name" value="TAT_var_transloc_signal_dom"/>
</dbReference>
<dbReference type="SUPFAM" id="SSF53706">
    <property type="entry name" value="Formate dehydrogenase/DMSO reductase, domains 1-3"/>
    <property type="match status" value="1"/>
</dbReference>
<feature type="domain" description="4Fe-4S ferredoxin-type" evidence="1">
    <location>
        <begin position="852"/>
        <end position="882"/>
    </location>
</feature>
<evidence type="ECO:0000313" key="3">
    <source>
        <dbReference type="Proteomes" id="UP001279642"/>
    </source>
</evidence>
<dbReference type="PROSITE" id="PS51379">
    <property type="entry name" value="4FE4S_FER_2"/>
    <property type="match status" value="2"/>
</dbReference>
<comment type="caution">
    <text evidence="2">The sequence shown here is derived from an EMBL/GenBank/DDBJ whole genome shotgun (WGS) entry which is preliminary data.</text>
</comment>
<proteinExistence type="predicted"/>
<dbReference type="Gene3D" id="2.40.40.20">
    <property type="match status" value="1"/>
</dbReference>
<accession>A0ABU5EDH4</accession>